<evidence type="ECO:0000313" key="6">
    <source>
        <dbReference type="EMBL" id="MFB9781287.1"/>
    </source>
</evidence>
<evidence type="ECO:0000256" key="4">
    <source>
        <dbReference type="ARBA" id="ARBA00023002"/>
    </source>
</evidence>
<organism evidence="6 7">
    <name type="scientific">Rhodococcus baikonurensis</name>
    <dbReference type="NCBI Taxonomy" id="172041"/>
    <lineage>
        <taxon>Bacteria</taxon>
        <taxon>Bacillati</taxon>
        <taxon>Actinomycetota</taxon>
        <taxon>Actinomycetes</taxon>
        <taxon>Mycobacteriales</taxon>
        <taxon>Nocardiaceae</taxon>
        <taxon>Rhodococcus</taxon>
        <taxon>Rhodococcus erythropolis group</taxon>
    </lineage>
</organism>
<evidence type="ECO:0000256" key="1">
    <source>
        <dbReference type="ARBA" id="ARBA00001974"/>
    </source>
</evidence>
<comment type="caution">
    <text evidence="6">The sequence shown here is derived from an EMBL/GenBank/DDBJ whole genome shotgun (WGS) entry which is preliminary data.</text>
</comment>
<keyword evidence="4" id="KW-0560">Oxidoreductase</keyword>
<accession>A0ABV5XFN0</accession>
<dbReference type="Proteomes" id="UP001589587">
    <property type="component" value="Unassembled WGS sequence"/>
</dbReference>
<evidence type="ECO:0000259" key="5">
    <source>
        <dbReference type="Pfam" id="PF00890"/>
    </source>
</evidence>
<dbReference type="Gene3D" id="3.90.700.10">
    <property type="entry name" value="Succinate dehydrogenase/fumarate reductase flavoprotein, catalytic domain"/>
    <property type="match status" value="1"/>
</dbReference>
<dbReference type="Pfam" id="PF00890">
    <property type="entry name" value="FAD_binding_2"/>
    <property type="match status" value="1"/>
</dbReference>
<keyword evidence="7" id="KW-1185">Reference proteome</keyword>
<dbReference type="InterPro" id="IPR050315">
    <property type="entry name" value="FAD-oxidoreductase_2"/>
</dbReference>
<reference evidence="6 7" key="1">
    <citation type="submission" date="2024-09" db="EMBL/GenBank/DDBJ databases">
        <authorList>
            <person name="Sun Q."/>
            <person name="Mori K."/>
        </authorList>
    </citation>
    <scope>NUCLEOTIDE SEQUENCE [LARGE SCALE GENOMIC DNA]</scope>
    <source>
        <strain evidence="6 7">JCM 11411</strain>
    </source>
</reference>
<dbReference type="InterPro" id="IPR027477">
    <property type="entry name" value="Succ_DH/fumarate_Rdtase_cat_sf"/>
</dbReference>
<proteinExistence type="predicted"/>
<evidence type="ECO:0000256" key="3">
    <source>
        <dbReference type="ARBA" id="ARBA00022827"/>
    </source>
</evidence>
<name>A0ABV5XFN0_9NOCA</name>
<dbReference type="EMBL" id="JBHMAS010000039">
    <property type="protein sequence ID" value="MFB9781287.1"/>
    <property type="molecule type" value="Genomic_DNA"/>
</dbReference>
<dbReference type="InterPro" id="IPR003953">
    <property type="entry name" value="FAD-dep_OxRdtase_2_FAD-bd"/>
</dbReference>
<dbReference type="PANTHER" id="PTHR43400">
    <property type="entry name" value="FUMARATE REDUCTASE"/>
    <property type="match status" value="1"/>
</dbReference>
<dbReference type="Gene3D" id="3.50.50.60">
    <property type="entry name" value="FAD/NAD(P)-binding domain"/>
    <property type="match status" value="1"/>
</dbReference>
<evidence type="ECO:0000313" key="7">
    <source>
        <dbReference type="Proteomes" id="UP001589587"/>
    </source>
</evidence>
<gene>
    <name evidence="6" type="ORF">ACFFQ6_16455</name>
</gene>
<dbReference type="SUPFAM" id="SSF51905">
    <property type="entry name" value="FAD/NAD(P)-binding domain"/>
    <property type="match status" value="1"/>
</dbReference>
<evidence type="ECO:0000256" key="2">
    <source>
        <dbReference type="ARBA" id="ARBA00022630"/>
    </source>
</evidence>
<dbReference type="InterPro" id="IPR036188">
    <property type="entry name" value="FAD/NAD-bd_sf"/>
</dbReference>
<keyword evidence="3" id="KW-0274">FAD</keyword>
<feature type="domain" description="FAD-dependent oxidoreductase 2 FAD-binding" evidence="5">
    <location>
        <begin position="13"/>
        <end position="511"/>
    </location>
</feature>
<keyword evidence="2" id="KW-0285">Flavoprotein</keyword>
<sequence>MKLQKNETEDVYDVIVVGSGAGLVGALAAASRGLRTLVIEKTEFIGGTTAYSGSGLWLPGNAAELRAGVDSGPDQARPYLDAIVGDDAPAALREAFLKAGAPMIDELESHSWMGQFYWLGVPDYFEKAPGSLARGRTIFPEALDRSALGDLEPLVRRPQWAERSGAHPGDVMTGGQALIARLLLSFMETGNGAIRTNTPLKQLVVEDGRVVGVEATSDGESITLRARRGVILAAGGYERNAEFRQKYQPEVTGEWSQGAPGNTGDALFAGMEVGAATDLLEEAWFAPGLVVPNERPVFYTSVWSGIWVNDAGERFMNERLPYDRSGHEILRAQRNSDVSHIPVHWVFDQRQFDNERAFSSPPVAPQSTDWFDIDKFLEAGVLQRADTLEELAELIGVPAGTLTKNVAQFNEYALSGKDEAFGRGDAPWDLNIVNTCGPHEDGPNPCLGLIDKAPYYAAQIVLSDLGTKGGLKTDDHSRVLREDGSVITGLYASGNTMAPMTGRIYPGAGGPVGSSMVFSYLAALDMADSND</sequence>
<dbReference type="SUPFAM" id="SSF56425">
    <property type="entry name" value="Succinate dehydrogenase/fumarate reductase flavoprotein, catalytic domain"/>
    <property type="match status" value="1"/>
</dbReference>
<protein>
    <submittedName>
        <fullName evidence="6">FAD-dependent oxidoreductase</fullName>
    </submittedName>
</protein>
<comment type="cofactor">
    <cofactor evidence="1">
        <name>FAD</name>
        <dbReference type="ChEBI" id="CHEBI:57692"/>
    </cofactor>
</comment>
<dbReference type="RefSeq" id="WP_350491567.1">
    <property type="nucleotide sequence ID" value="NZ_JBHMAS010000039.1"/>
</dbReference>
<dbReference type="PANTHER" id="PTHR43400:SF10">
    <property type="entry name" value="3-OXOSTEROID 1-DEHYDROGENASE"/>
    <property type="match status" value="1"/>
</dbReference>